<dbReference type="Proteomes" id="UP000295472">
    <property type="component" value="Unassembled WGS sequence"/>
</dbReference>
<organism evidence="4 7">
    <name type="scientific">Halanaerobium congolense</name>
    <dbReference type="NCBI Taxonomy" id="54121"/>
    <lineage>
        <taxon>Bacteria</taxon>
        <taxon>Bacillati</taxon>
        <taxon>Bacillota</taxon>
        <taxon>Clostridia</taxon>
        <taxon>Halanaerobiales</taxon>
        <taxon>Halanaerobiaceae</taxon>
        <taxon>Halanaerobium</taxon>
    </lineage>
</organism>
<evidence type="ECO:0000313" key="5">
    <source>
        <dbReference type="EMBL" id="TDS32399.1"/>
    </source>
</evidence>
<keyword evidence="2" id="KW-1133">Transmembrane helix</keyword>
<reference evidence="6 8" key="3">
    <citation type="submission" date="2019-03" db="EMBL/GenBank/DDBJ databases">
        <title>Subsurface microbial communities from deep shales in Ohio and West Virginia, USA.</title>
        <authorList>
            <person name="Wrighton K."/>
        </authorList>
    </citation>
    <scope>NUCLEOTIDE SEQUENCE [LARGE SCALE GENOMIC DNA]</scope>
    <source>
        <strain evidence="6 8">DSMZ 11287</strain>
    </source>
</reference>
<evidence type="ECO:0000313" key="9">
    <source>
        <dbReference type="Proteomes" id="UP000295758"/>
    </source>
</evidence>
<dbReference type="GeneID" id="57012010"/>
<feature type="transmembrane region" description="Helical" evidence="2">
    <location>
        <begin position="7"/>
        <end position="28"/>
    </location>
</feature>
<dbReference type="Proteomes" id="UP000295758">
    <property type="component" value="Unassembled WGS sequence"/>
</dbReference>
<dbReference type="EMBL" id="FNEH01000012">
    <property type="protein sequence ID" value="SDI70602.1"/>
    <property type="molecule type" value="Genomic_DNA"/>
</dbReference>
<dbReference type="InterPro" id="IPR027381">
    <property type="entry name" value="LytR/CpsA/Psr_C"/>
</dbReference>
<reference evidence="5 9" key="2">
    <citation type="submission" date="2019-03" db="EMBL/GenBank/DDBJ databases">
        <title>Deep subsurface shale carbon reservoir microbial communities from Ohio and West Virginia, USA.</title>
        <authorList>
            <person name="Wrighton K."/>
        </authorList>
    </citation>
    <scope>NUCLEOTIDE SEQUENCE [LARGE SCALE GENOMIC DNA]</scope>
    <source>
        <strain evidence="5 9">UTICA-S4D12</strain>
    </source>
</reference>
<dbReference type="InterPro" id="IPR050922">
    <property type="entry name" value="LytR/CpsA/Psr_CW_biosynth"/>
</dbReference>
<dbReference type="RefSeq" id="WP_089716850.1">
    <property type="nucleotide sequence ID" value="NZ_FNEH01000012.1"/>
</dbReference>
<comment type="similarity">
    <text evidence="1">Belongs to the LytR/CpsA/Psr (LCP) family.</text>
</comment>
<gene>
    <name evidence="5" type="ORF">BY453_10774</name>
    <name evidence="6" type="ORF">C7954_10539</name>
    <name evidence="4" type="ORF">SAMN04515654_11240</name>
</gene>
<dbReference type="PANTHER" id="PTHR33392:SF6">
    <property type="entry name" value="POLYISOPRENYL-TEICHOIC ACID--PEPTIDOGLYCAN TEICHOIC ACID TRANSFERASE TAGU"/>
    <property type="match status" value="1"/>
</dbReference>
<evidence type="ECO:0000313" key="8">
    <source>
        <dbReference type="Proteomes" id="UP000295472"/>
    </source>
</evidence>
<dbReference type="NCBIfam" id="TIGR00350">
    <property type="entry name" value="lytR_cpsA_psr"/>
    <property type="match status" value="1"/>
</dbReference>
<evidence type="ECO:0000313" key="4">
    <source>
        <dbReference type="EMBL" id="SDI70602.1"/>
    </source>
</evidence>
<dbReference type="Proteomes" id="UP000198945">
    <property type="component" value="Unassembled WGS sequence"/>
</dbReference>
<evidence type="ECO:0000256" key="2">
    <source>
        <dbReference type="SAM" id="Phobius"/>
    </source>
</evidence>
<evidence type="ECO:0000313" key="6">
    <source>
        <dbReference type="EMBL" id="TDX46523.1"/>
    </source>
</evidence>
<protein>
    <submittedName>
        <fullName evidence="4">Cell envelope-related function transcriptional attenuator common domain-containing protein</fullName>
    </submittedName>
    <submittedName>
        <fullName evidence="5">LytR family transcriptional attenuator</fullName>
    </submittedName>
</protein>
<dbReference type="EMBL" id="SOAA01000007">
    <property type="protein sequence ID" value="TDS32399.1"/>
    <property type="molecule type" value="Genomic_DNA"/>
</dbReference>
<dbReference type="Gene3D" id="3.40.630.190">
    <property type="entry name" value="LCP protein"/>
    <property type="match status" value="1"/>
</dbReference>
<dbReference type="PANTHER" id="PTHR33392">
    <property type="entry name" value="POLYISOPRENYL-TEICHOIC ACID--PEPTIDOGLYCAN TEICHOIC ACID TRANSFERASE TAGU"/>
    <property type="match status" value="1"/>
</dbReference>
<dbReference type="InterPro" id="IPR001763">
    <property type="entry name" value="Rhodanese-like_dom"/>
</dbReference>
<keyword evidence="2" id="KW-0812">Transmembrane</keyword>
<evidence type="ECO:0000259" key="3">
    <source>
        <dbReference type="PROSITE" id="PS50206"/>
    </source>
</evidence>
<accession>A0A1G8MRP7</accession>
<dbReference type="Gene3D" id="3.30.70.2390">
    <property type="match status" value="1"/>
</dbReference>
<sequence length="387" mass="43558">MLEKLTDWKYIALIIFLVIIGVIMAFLWNDELTKISSEGPFAENKVNILAVGYDSNINGASRADTIILISLDVDSKEAGLIFLPRDTYINSSKRNFTKLNSAHVYGGIELTQKTIEEMLKIDIDYYLETDFKGFEKIIDRLGGVNVNVSRHLNYVDKAGGLYINIPAGQQNLNGKKALQYVRYRDERGDIGRIERQQKFVDAVFAKVLSPAILTKIPGIIKEVNDTINTNIPIQDITPFINMAKEIDLSQIETKMLPGEPKYINGISYWVPDLKEANIMVENLVRNKSYIKNKDYQLTVLNGVGDSGAASNTAKLLEKYGFKIDEIGNADNYNYEYSIIEYYSKDDEETASQIAELLSGEIEYVEDSGEHINKNIKVIVGSGYKKSV</sequence>
<reference evidence="4 7" key="1">
    <citation type="submission" date="2016-10" db="EMBL/GenBank/DDBJ databases">
        <authorList>
            <person name="de Groot N.N."/>
        </authorList>
    </citation>
    <scope>NUCLEOTIDE SEQUENCE [LARGE SCALE GENOMIC DNA]</scope>
    <source>
        <strain evidence="4 7">WG7</strain>
    </source>
</reference>
<feature type="domain" description="Rhodanese" evidence="3">
    <location>
        <begin position="309"/>
        <end position="350"/>
    </location>
</feature>
<keyword evidence="2" id="KW-0472">Membrane</keyword>
<dbReference type="AlphaFoldDB" id="A0A1G8MRP7"/>
<proteinExistence type="inferred from homology"/>
<name>A0A1G8MRP7_9FIRM</name>
<evidence type="ECO:0000256" key="1">
    <source>
        <dbReference type="ARBA" id="ARBA00006068"/>
    </source>
</evidence>
<dbReference type="EMBL" id="SOEF01000005">
    <property type="protein sequence ID" value="TDX46523.1"/>
    <property type="molecule type" value="Genomic_DNA"/>
</dbReference>
<dbReference type="Pfam" id="PF13399">
    <property type="entry name" value="LytR_C"/>
    <property type="match status" value="1"/>
</dbReference>
<dbReference type="PROSITE" id="PS50206">
    <property type="entry name" value="RHODANESE_3"/>
    <property type="match status" value="1"/>
</dbReference>
<evidence type="ECO:0000313" key="7">
    <source>
        <dbReference type="Proteomes" id="UP000198945"/>
    </source>
</evidence>
<dbReference type="InterPro" id="IPR004474">
    <property type="entry name" value="LytR_CpsA_psr"/>
</dbReference>
<dbReference type="Pfam" id="PF03816">
    <property type="entry name" value="LytR_cpsA_psr"/>
    <property type="match status" value="1"/>
</dbReference>